<dbReference type="PANTHER" id="PTHR14402">
    <property type="entry name" value="RECEPTOR TRANSPORTING PROTEIN"/>
    <property type="match status" value="1"/>
</dbReference>
<evidence type="ECO:0000259" key="9">
    <source>
        <dbReference type="SMART" id="SM01328"/>
    </source>
</evidence>
<dbReference type="Pfam" id="PF13695">
    <property type="entry name" value="Zn_ribbon_3CxxC"/>
    <property type="match status" value="1"/>
</dbReference>
<dbReference type="Ensembl" id="ENSCMMT00000025185.1">
    <property type="protein sequence ID" value="ENSCMMP00000023010.1"/>
    <property type="gene ID" value="ENSCMMG00000014380.1"/>
</dbReference>
<keyword evidence="6 8" id="KW-1133">Transmembrane helix</keyword>
<proteinExistence type="predicted"/>
<evidence type="ECO:0000256" key="1">
    <source>
        <dbReference type="ARBA" id="ARBA00004167"/>
    </source>
</evidence>
<evidence type="ECO:0000313" key="11">
    <source>
        <dbReference type="Proteomes" id="UP000694556"/>
    </source>
</evidence>
<dbReference type="AlphaFoldDB" id="A0A8C3CRJ9"/>
<protein>
    <recommendedName>
        <fullName evidence="9">3CxxC-type domain-containing protein</fullName>
    </recommendedName>
</protein>
<accession>A0A8C3CRJ9</accession>
<evidence type="ECO:0000256" key="4">
    <source>
        <dbReference type="ARBA" id="ARBA00022771"/>
    </source>
</evidence>
<evidence type="ECO:0000256" key="6">
    <source>
        <dbReference type="ARBA" id="ARBA00022989"/>
    </source>
</evidence>
<dbReference type="GO" id="GO:0008270">
    <property type="term" value="F:zinc ion binding"/>
    <property type="evidence" value="ECO:0007669"/>
    <property type="project" value="UniProtKB-KW"/>
</dbReference>
<reference evidence="10" key="3">
    <citation type="submission" date="2025-09" db="UniProtKB">
        <authorList>
            <consortium name="Ensembl"/>
        </authorList>
    </citation>
    <scope>IDENTIFICATION</scope>
</reference>
<evidence type="ECO:0000256" key="7">
    <source>
        <dbReference type="ARBA" id="ARBA00023136"/>
    </source>
</evidence>
<keyword evidence="7 8" id="KW-0472">Membrane</keyword>
<reference evidence="10" key="1">
    <citation type="submission" date="2018-09" db="EMBL/GenBank/DDBJ databases">
        <title>Common duck and Muscovy duck high density SNP chip.</title>
        <authorList>
            <person name="Vignal A."/>
            <person name="Thebault N."/>
            <person name="Warren W.C."/>
        </authorList>
    </citation>
    <scope>NUCLEOTIDE SEQUENCE [LARGE SCALE GENOMIC DNA]</scope>
</reference>
<reference evidence="10" key="2">
    <citation type="submission" date="2025-08" db="UniProtKB">
        <authorList>
            <consortium name="Ensembl"/>
        </authorList>
    </citation>
    <scope>IDENTIFICATION</scope>
</reference>
<name>A0A8C3CRJ9_CAIMO</name>
<dbReference type="GO" id="GO:0006612">
    <property type="term" value="P:protein targeting to membrane"/>
    <property type="evidence" value="ECO:0007669"/>
    <property type="project" value="TreeGrafter"/>
</dbReference>
<keyword evidence="4" id="KW-0863">Zinc-finger</keyword>
<organism evidence="10 11">
    <name type="scientific">Cairina moschata</name>
    <name type="common">Muscovy duck</name>
    <dbReference type="NCBI Taxonomy" id="8855"/>
    <lineage>
        <taxon>Eukaryota</taxon>
        <taxon>Metazoa</taxon>
        <taxon>Chordata</taxon>
        <taxon>Craniata</taxon>
        <taxon>Vertebrata</taxon>
        <taxon>Euteleostomi</taxon>
        <taxon>Archelosauria</taxon>
        <taxon>Archosauria</taxon>
        <taxon>Dinosauria</taxon>
        <taxon>Saurischia</taxon>
        <taxon>Theropoda</taxon>
        <taxon>Coelurosauria</taxon>
        <taxon>Aves</taxon>
        <taxon>Neognathae</taxon>
        <taxon>Galloanserae</taxon>
        <taxon>Anseriformes</taxon>
        <taxon>Anatidae</taxon>
        <taxon>Anatinae</taxon>
        <taxon>Cairina</taxon>
    </lineage>
</organism>
<evidence type="ECO:0000256" key="8">
    <source>
        <dbReference type="SAM" id="Phobius"/>
    </source>
</evidence>
<dbReference type="SMART" id="SM01328">
    <property type="entry name" value="zf-3CxxC"/>
    <property type="match status" value="1"/>
</dbReference>
<dbReference type="GO" id="GO:0001580">
    <property type="term" value="P:detection of chemical stimulus involved in sensory perception of bitter taste"/>
    <property type="evidence" value="ECO:0007669"/>
    <property type="project" value="TreeGrafter"/>
</dbReference>
<keyword evidence="2 8" id="KW-0812">Transmembrane</keyword>
<dbReference type="GO" id="GO:0031849">
    <property type="term" value="F:olfactory receptor binding"/>
    <property type="evidence" value="ECO:0007669"/>
    <property type="project" value="TreeGrafter"/>
</dbReference>
<keyword evidence="5" id="KW-0862">Zinc</keyword>
<feature type="transmembrane region" description="Helical" evidence="8">
    <location>
        <begin position="206"/>
        <end position="226"/>
    </location>
</feature>
<evidence type="ECO:0000256" key="3">
    <source>
        <dbReference type="ARBA" id="ARBA00022723"/>
    </source>
</evidence>
<evidence type="ECO:0000256" key="5">
    <source>
        <dbReference type="ARBA" id="ARBA00022833"/>
    </source>
</evidence>
<keyword evidence="3" id="KW-0479">Metal-binding</keyword>
<evidence type="ECO:0000256" key="2">
    <source>
        <dbReference type="ARBA" id="ARBA00022692"/>
    </source>
</evidence>
<dbReference type="GO" id="GO:0051205">
    <property type="term" value="P:protein insertion into membrane"/>
    <property type="evidence" value="ECO:0007669"/>
    <property type="project" value="TreeGrafter"/>
</dbReference>
<evidence type="ECO:0000313" key="10">
    <source>
        <dbReference type="Ensembl" id="ENSCMMP00000023010.1"/>
    </source>
</evidence>
<keyword evidence="11" id="KW-1185">Reference proteome</keyword>
<sequence length="227" mass="25384">AASLTLATAASPAPGRTMRTWQKIFAQKIADMHVGELWMLQEDDSLQVHSPKHAGVPCAPPVRFQCSQCLHEWSSAKVHILFHMRRGKVRMRIFRQSCRRCPSAPLEEPGFSQENIERILHNLVLQILKDFYKVPVQPSELLEVVVDTVPAGPHDSSHCEGCRLGVCSKPLVAPKTPAWKPRRHQDTAASPPLQLFSGGFPKQCCFVLLSVCVLAVILFIVLYFTLK</sequence>
<dbReference type="Proteomes" id="UP000694556">
    <property type="component" value="Chromosome 9"/>
</dbReference>
<dbReference type="GO" id="GO:0016020">
    <property type="term" value="C:membrane"/>
    <property type="evidence" value="ECO:0007669"/>
    <property type="project" value="UniProtKB-SubCell"/>
</dbReference>
<feature type="domain" description="3CxxC-type" evidence="9">
    <location>
        <begin position="59"/>
        <end position="165"/>
    </location>
</feature>
<dbReference type="PANTHER" id="PTHR14402:SF8">
    <property type="entry name" value="RECEPTOR-TRANSPORTING PROTEIN 4"/>
    <property type="match status" value="1"/>
</dbReference>
<comment type="subcellular location">
    <subcellularLocation>
        <location evidence="1">Membrane</location>
        <topology evidence="1">Single-pass membrane protein</topology>
    </subcellularLocation>
</comment>
<dbReference type="InterPro" id="IPR027377">
    <property type="entry name" value="ZAR1/RTP1-5-like_Znf-3CxxC"/>
</dbReference>
<dbReference type="InterPro" id="IPR026096">
    <property type="entry name" value="R-trans_p"/>
</dbReference>